<comment type="caution">
    <text evidence="2">The sequence shown here is derived from an EMBL/GenBank/DDBJ whole genome shotgun (WGS) entry which is preliminary data.</text>
</comment>
<feature type="region of interest" description="Disordered" evidence="1">
    <location>
        <begin position="1"/>
        <end position="172"/>
    </location>
</feature>
<reference evidence="2 3" key="1">
    <citation type="submission" date="2023-01" db="EMBL/GenBank/DDBJ databases">
        <title>Analysis of 21 Apiospora genomes using comparative genomics revels a genus with tremendous synthesis potential of carbohydrate active enzymes and secondary metabolites.</title>
        <authorList>
            <person name="Sorensen T."/>
        </authorList>
    </citation>
    <scope>NUCLEOTIDE SEQUENCE [LARGE SCALE GENOMIC DNA]</scope>
    <source>
        <strain evidence="2 3">CBS 83171</strain>
    </source>
</reference>
<organism evidence="2 3">
    <name type="scientific">Apiospora saccharicola</name>
    <dbReference type="NCBI Taxonomy" id="335842"/>
    <lineage>
        <taxon>Eukaryota</taxon>
        <taxon>Fungi</taxon>
        <taxon>Dikarya</taxon>
        <taxon>Ascomycota</taxon>
        <taxon>Pezizomycotina</taxon>
        <taxon>Sordariomycetes</taxon>
        <taxon>Xylariomycetidae</taxon>
        <taxon>Amphisphaeriales</taxon>
        <taxon>Apiosporaceae</taxon>
        <taxon>Apiospora</taxon>
    </lineage>
</organism>
<feature type="compositionally biased region" description="Pro residues" evidence="1">
    <location>
        <begin position="37"/>
        <end position="59"/>
    </location>
</feature>
<feature type="compositionally biased region" description="Polar residues" evidence="1">
    <location>
        <begin position="538"/>
        <end position="564"/>
    </location>
</feature>
<feature type="compositionally biased region" description="Low complexity" evidence="1">
    <location>
        <begin position="688"/>
        <end position="703"/>
    </location>
</feature>
<feature type="compositionally biased region" description="Low complexity" evidence="1">
    <location>
        <begin position="905"/>
        <end position="917"/>
    </location>
</feature>
<feature type="compositionally biased region" description="Polar residues" evidence="1">
    <location>
        <begin position="730"/>
        <end position="752"/>
    </location>
</feature>
<dbReference type="EMBL" id="JAQQWM010000003">
    <property type="protein sequence ID" value="KAK8072617.1"/>
    <property type="molecule type" value="Genomic_DNA"/>
</dbReference>
<dbReference type="Proteomes" id="UP001446871">
    <property type="component" value="Unassembled WGS sequence"/>
</dbReference>
<protein>
    <submittedName>
        <fullName evidence="2">Uncharacterized protein</fullName>
    </submittedName>
</protein>
<gene>
    <name evidence="2" type="ORF">PG996_005965</name>
</gene>
<feature type="region of interest" description="Disordered" evidence="1">
    <location>
        <begin position="724"/>
        <end position="752"/>
    </location>
</feature>
<proteinExistence type="predicted"/>
<feature type="region of interest" description="Disordered" evidence="1">
    <location>
        <begin position="532"/>
        <end position="703"/>
    </location>
</feature>
<evidence type="ECO:0000256" key="1">
    <source>
        <dbReference type="SAM" id="MobiDB-lite"/>
    </source>
</evidence>
<evidence type="ECO:0000313" key="2">
    <source>
        <dbReference type="EMBL" id="KAK8072617.1"/>
    </source>
</evidence>
<feature type="compositionally biased region" description="Polar residues" evidence="1">
    <location>
        <begin position="633"/>
        <end position="663"/>
    </location>
</feature>
<accession>A0ABR1VN22</accession>
<feature type="compositionally biased region" description="Polar residues" evidence="1">
    <location>
        <begin position="578"/>
        <end position="621"/>
    </location>
</feature>
<feature type="region of interest" description="Disordered" evidence="1">
    <location>
        <begin position="905"/>
        <end position="926"/>
    </location>
</feature>
<feature type="compositionally biased region" description="Polar residues" evidence="1">
    <location>
        <begin position="66"/>
        <end position="84"/>
    </location>
</feature>
<feature type="compositionally biased region" description="Polar residues" evidence="1">
    <location>
        <begin position="133"/>
        <end position="148"/>
    </location>
</feature>
<name>A0ABR1VN22_9PEZI</name>
<sequence length="1227" mass="129047">MGGTTMYCAADSFATPPLTPGIPASSSSDVVASTAAPLPPQSPENKYIPPPPPGPPPRSQAPILNASRTGLPTNEHPQQQQQTMMHFPPPPGQSAEPSLSSGSSASSTSSPTIAATPSSSSSASMIPPYNPAYATTQLPYTHQQNSDQGKGKGKSKENAMPMPSLGPAATPSFGLSMNGPTIPLISSRPDNFRRISKYINKESAKKACKTGYGYLAKTGEWVDRIAQPAMPLLAATNPDIAAMYQLQQALRPGLQQQQQQQQLGTAGASSSSSGNTGLAAVGGLAAAGLAGYAMLQGMGGDDFTTTPDSSSGLDTFAQILAGATQQQQPQPDLSAPLQGAAGGQQSDPMSAILQQQQQQSGDTIASLLGSLVGGIAQGGQADASQQIMDAIQQQSAASTQALLSAIQNDSSSAQGQQDFATQLLGALSQQQQQPPQAQADLLAVIQQQQAASTQALLAAIQGTSTSGQDYGSQAFASILQQQQQQQAATTQAFLSNIQQQTNPAPSGAQQSSTLSPQEHVAYEEQLLNAALQQQQQQYGASSFASSDPTTQPGEGFTNTASQPATNPPQADPAGATQYPYSPNFSYNHSRGPTQYQQPFATQHISMPNPNQHTGPTHNSNCPGMPQHHVQAQPYAQQDPSAPSLSYIPTSNPVATTPIQQQIPPSGHDVFQGPSSHGQVEPAQYHHNPQTSAPPQQQTQQAIPPVTTESMGIADSSVQAAASIAPPVPQPQNSVYQGTPQVEQNHGASMNNSNKPEVALIQQPSQPLSFHGQLSTDINISPCVKLEFNVSQPPTTTSLDTPILPAGPSIPDLAAGPRPPLDTDKTPWTRHHLPIFGIESILLPPETTLQEASPHILTGELDAHHGISFEIRLLYDTGHIEHETRSLRSAVSTQDVVVIEPYSSYSSSPASMPYSSPKSPVPPSNATFEKEAEAPCEGSTDAVIDTIAKYDLDIIAQSQIHAITLASTIPDADGDIVALHKLVIVPSSSTLRASTPCFNHGLVFSFYAPLLPPPDLDPSPVKQLAAVVMESIVSADRNTACKVVSEKLLGTWVLITPLSPSPFPLDPNAPVVGNKGVETTAATACVEGPAPGSVAIKDGKNDISKETVIPQCETKVLRFMEGRRYSYDRDIVRGTTDVVGGGYNSDNPNDGEESCLEKKRAQYDLNHTGGCFEAYEHLDASTQLVLTEDDTGSVEVQVINLTDQGMLVKGRNYMKTALVSSLSRKEVA</sequence>
<evidence type="ECO:0000313" key="3">
    <source>
        <dbReference type="Proteomes" id="UP001446871"/>
    </source>
</evidence>
<keyword evidence="3" id="KW-1185">Reference proteome</keyword>
<feature type="compositionally biased region" description="Low complexity" evidence="1">
    <location>
        <begin position="24"/>
        <end position="36"/>
    </location>
</feature>
<feature type="compositionally biased region" description="Low complexity" evidence="1">
    <location>
        <begin position="94"/>
        <end position="124"/>
    </location>
</feature>
<feature type="region of interest" description="Disordered" evidence="1">
    <location>
        <begin position="324"/>
        <end position="347"/>
    </location>
</feature>